<dbReference type="EMBL" id="CP037423">
    <property type="protein sequence ID" value="QDV41367.1"/>
    <property type="molecule type" value="Genomic_DNA"/>
</dbReference>
<dbReference type="AlphaFoldDB" id="A0A518HKJ2"/>
<keyword evidence="2" id="KW-1185">Reference proteome</keyword>
<name>A0A518HKJ2_9BACT</name>
<reference evidence="1 2" key="1">
    <citation type="submission" date="2019-03" db="EMBL/GenBank/DDBJ databases">
        <title>Deep-cultivation of Planctomycetes and their phenomic and genomic characterization uncovers novel biology.</title>
        <authorList>
            <person name="Wiegand S."/>
            <person name="Jogler M."/>
            <person name="Boedeker C."/>
            <person name="Pinto D."/>
            <person name="Vollmers J."/>
            <person name="Rivas-Marin E."/>
            <person name="Kohn T."/>
            <person name="Peeters S.H."/>
            <person name="Heuer A."/>
            <person name="Rast P."/>
            <person name="Oberbeckmann S."/>
            <person name="Bunk B."/>
            <person name="Jeske O."/>
            <person name="Meyerdierks A."/>
            <person name="Storesund J.E."/>
            <person name="Kallscheuer N."/>
            <person name="Luecker S."/>
            <person name="Lage O.M."/>
            <person name="Pohl T."/>
            <person name="Merkel B.J."/>
            <person name="Hornburger P."/>
            <person name="Mueller R.-W."/>
            <person name="Bruemmer F."/>
            <person name="Labrenz M."/>
            <person name="Spormann A.M."/>
            <person name="Op den Camp H."/>
            <person name="Overmann J."/>
            <person name="Amann R."/>
            <person name="Jetten M.S.M."/>
            <person name="Mascher T."/>
            <person name="Medema M.H."/>
            <person name="Devos D.P."/>
            <person name="Kaster A.-K."/>
            <person name="Ovreas L."/>
            <person name="Rohde M."/>
            <person name="Galperin M.Y."/>
            <person name="Jogler C."/>
        </authorList>
    </citation>
    <scope>NUCLEOTIDE SEQUENCE [LARGE SCALE GENOMIC DNA]</scope>
    <source>
        <strain evidence="1 2">Enr13</strain>
    </source>
</reference>
<protein>
    <submittedName>
        <fullName evidence="1">Uncharacterized protein</fullName>
    </submittedName>
</protein>
<sequence length="442" mass="49082">MNRHPSKLDRRDFLARSGTKTLFGFGAFGFAHGLAGPDPTVAADSPTATGGRPKIAFLGTVVRRHSHAQHFLDRHTLGYSWNGGWQRPRVQVASVFIDQFPDDDLARGRVKRHGLRLFPTIEEALTLGGETLAVDGVVVIGEHGDYPRNEKGQHLYPRYDWFKRIVNVFQQSGRSVPVFNDKHLSTDWDECVEMVDDSRRLGFPFLAGSSLPVTRRFPAIDMPYGAALKESVCVAYGGIDSYDIHALETAQCMSERRGGGETGVKEIHALRGDNLWNRLESDDCHRTRKLVVAALNRSHNLPVEGGSPTDVPSIDWLRRTMPQTTGYLIEHLDGLRTTMLLTGIRDFNYAGMLADDTLVSCQMYLPMPGHGSTTADFFNPLARHIETMMIQGKAPYPIERTLLTSGMVIGGVDSLHAGEKPLHTPHLDIAYTAPQASTFWHN</sequence>
<dbReference type="Proteomes" id="UP000319004">
    <property type="component" value="Chromosome"/>
</dbReference>
<accession>A0A518HKJ2</accession>
<dbReference type="RefSeq" id="WP_197455813.1">
    <property type="nucleotide sequence ID" value="NZ_CP037423.1"/>
</dbReference>
<organism evidence="1 2">
    <name type="scientific">Stieleria neptunia</name>
    <dbReference type="NCBI Taxonomy" id="2527979"/>
    <lineage>
        <taxon>Bacteria</taxon>
        <taxon>Pseudomonadati</taxon>
        <taxon>Planctomycetota</taxon>
        <taxon>Planctomycetia</taxon>
        <taxon>Pirellulales</taxon>
        <taxon>Pirellulaceae</taxon>
        <taxon>Stieleria</taxon>
    </lineage>
</organism>
<gene>
    <name evidence="1" type="ORF">Enr13x_12050</name>
</gene>
<dbReference type="KEGG" id="snep:Enr13x_12050"/>
<evidence type="ECO:0000313" key="2">
    <source>
        <dbReference type="Proteomes" id="UP000319004"/>
    </source>
</evidence>
<dbReference type="InterPro" id="IPR006311">
    <property type="entry name" value="TAT_signal"/>
</dbReference>
<dbReference type="PROSITE" id="PS51318">
    <property type="entry name" value="TAT"/>
    <property type="match status" value="1"/>
</dbReference>
<evidence type="ECO:0000313" key="1">
    <source>
        <dbReference type="EMBL" id="QDV41367.1"/>
    </source>
</evidence>
<proteinExistence type="predicted"/>